<dbReference type="EMBL" id="QJVJ01000001">
    <property type="protein sequence ID" value="PYI57253.1"/>
    <property type="molecule type" value="Genomic_DNA"/>
</dbReference>
<dbReference type="PROSITE" id="PS50109">
    <property type="entry name" value="HIS_KIN"/>
    <property type="match status" value="1"/>
</dbReference>
<dbReference type="SUPFAM" id="SSF55874">
    <property type="entry name" value="ATPase domain of HSP90 chaperone/DNA topoisomerase II/histidine kinase"/>
    <property type="match status" value="1"/>
</dbReference>
<keyword evidence="8" id="KW-0902">Two-component regulatory system</keyword>
<keyword evidence="5" id="KW-0547">Nucleotide-binding</keyword>
<keyword evidence="9" id="KW-0812">Transmembrane</keyword>
<dbReference type="PANTHER" id="PTHR24421">
    <property type="entry name" value="NITRATE/NITRITE SENSOR PROTEIN NARX-RELATED"/>
    <property type="match status" value="1"/>
</dbReference>
<dbReference type="SMART" id="SM00387">
    <property type="entry name" value="HATPase_c"/>
    <property type="match status" value="1"/>
</dbReference>
<keyword evidence="6" id="KW-0418">Kinase</keyword>
<feature type="transmembrane region" description="Helical" evidence="9">
    <location>
        <begin position="369"/>
        <end position="386"/>
    </location>
</feature>
<evidence type="ECO:0000256" key="7">
    <source>
        <dbReference type="ARBA" id="ARBA00022840"/>
    </source>
</evidence>
<dbReference type="InterPro" id="IPR003594">
    <property type="entry name" value="HATPase_dom"/>
</dbReference>
<feature type="transmembrane region" description="Helical" evidence="9">
    <location>
        <begin position="214"/>
        <end position="232"/>
    </location>
</feature>
<reference evidence="11 12" key="1">
    <citation type="submission" date="2018-05" db="EMBL/GenBank/DDBJ databases">
        <title>Paenibacillus flagellatus sp. nov., isolated from selenium mineral soil.</title>
        <authorList>
            <person name="Dai X."/>
        </authorList>
    </citation>
    <scope>NUCLEOTIDE SEQUENCE [LARGE SCALE GENOMIC DNA]</scope>
    <source>
        <strain evidence="11 12">DXL2</strain>
    </source>
</reference>
<feature type="transmembrane region" description="Helical" evidence="9">
    <location>
        <begin position="189"/>
        <end position="207"/>
    </location>
</feature>
<protein>
    <recommendedName>
        <fullName evidence="2">histidine kinase</fullName>
        <ecNumber evidence="2">2.7.13.3</ecNumber>
    </recommendedName>
</protein>
<evidence type="ECO:0000256" key="9">
    <source>
        <dbReference type="SAM" id="Phobius"/>
    </source>
</evidence>
<evidence type="ECO:0000256" key="8">
    <source>
        <dbReference type="ARBA" id="ARBA00023012"/>
    </source>
</evidence>
<feature type="transmembrane region" description="Helical" evidence="9">
    <location>
        <begin position="339"/>
        <end position="363"/>
    </location>
</feature>
<dbReference type="InterPro" id="IPR011712">
    <property type="entry name" value="Sig_transdc_His_kin_sub3_dim/P"/>
</dbReference>
<feature type="transmembrane region" description="Helical" evidence="9">
    <location>
        <begin position="302"/>
        <end position="324"/>
    </location>
</feature>
<feature type="transmembrane region" description="Helical" evidence="9">
    <location>
        <begin position="96"/>
        <end position="114"/>
    </location>
</feature>
<evidence type="ECO:0000313" key="12">
    <source>
        <dbReference type="Proteomes" id="UP000247476"/>
    </source>
</evidence>
<gene>
    <name evidence="11" type="ORF">DLM86_02075</name>
</gene>
<dbReference type="InterPro" id="IPR050482">
    <property type="entry name" value="Sensor_HK_TwoCompSys"/>
</dbReference>
<name>A0A2V5KG67_9BACL</name>
<dbReference type="GO" id="GO:0000155">
    <property type="term" value="F:phosphorelay sensor kinase activity"/>
    <property type="evidence" value="ECO:0007669"/>
    <property type="project" value="InterPro"/>
</dbReference>
<comment type="catalytic activity">
    <reaction evidence="1">
        <text>ATP + protein L-histidine = ADP + protein N-phospho-L-histidine.</text>
        <dbReference type="EC" id="2.7.13.3"/>
    </reaction>
</comment>
<dbReference type="InterPro" id="IPR005467">
    <property type="entry name" value="His_kinase_dom"/>
</dbReference>
<dbReference type="OrthoDB" id="227596at2"/>
<evidence type="ECO:0000259" key="10">
    <source>
        <dbReference type="PROSITE" id="PS50109"/>
    </source>
</evidence>
<keyword evidence="9" id="KW-1133">Transmembrane helix</keyword>
<dbReference type="Gene3D" id="1.20.5.1930">
    <property type="match status" value="1"/>
</dbReference>
<dbReference type="GO" id="GO:0005524">
    <property type="term" value="F:ATP binding"/>
    <property type="evidence" value="ECO:0007669"/>
    <property type="project" value="UniProtKB-KW"/>
</dbReference>
<dbReference type="GO" id="GO:0016020">
    <property type="term" value="C:membrane"/>
    <property type="evidence" value="ECO:0007669"/>
    <property type="project" value="InterPro"/>
</dbReference>
<dbReference type="EC" id="2.7.13.3" evidence="2"/>
<sequence>MIVPPDPAGKKNPDRPGIVPFLIQRMGAIVKKDGIYSCEGKGNDSVKNRWRVSSWVILICRHTVWPMFALLSLVIFAISVWNGYSLHQNACTDAEWCSNIFYLTAAQIALLNQIGLPVSFYSGVMGGFASLSFASFFSVSWILYRYGSKDPVCYTTSILLMATGSAFTSDGSVLEAWPLAVRAFEFQDMLFGLSYLLLFLYPDGVFAPRWTKYFAIYGLFFALSTYIAPSTVLDMSTWPLTIRVIQSSLLFALIVYSQIYRYNRSFSAEQRQRTIWFVGSIALYLLGSTLMVAVGTHPVAKIFLWGVMNIGLLSIPFSVALTIIEQRNRTMVPAFNRSIVYAVLSFTIVSVYALATGTIGAVFQTADNWLISLLMIGVIVMVLQPLRDKVQDAVNRLIYGLREEPYRVVSNLIQQLEAVVSNQSVLPLVLKTLAQALRLPYAAIRNERDGPDTLLASYGMPDPGCVEIPLSIQGEPVGTLMLGTSAIHNIIPPGKRYLLDDITRQMAIATRTALLSSELQRSREQLVSAREEERRRLRRDLHDGLGSNLASISMKLAITIDQCDNQSPKVVSTLLDIQHQLDGAIADIRQLVYALRPPSLDEFGLLFSLRELAAQLQQANFRIVFQSPESLPPLIAAVEVAVYRIVQEAITNALKHSQGSVCHIRLSVDEVLRIEISDDGIGVSESSRKGVGIRSMRERAEELNGRFTMNDSAYPGTQIEIEFPLFSQMKSD</sequence>
<dbReference type="Gene3D" id="3.30.565.10">
    <property type="entry name" value="Histidine kinase-like ATPase, C-terminal domain"/>
    <property type="match status" value="1"/>
</dbReference>
<dbReference type="Pfam" id="PF07730">
    <property type="entry name" value="HisKA_3"/>
    <property type="match status" value="1"/>
</dbReference>
<dbReference type="PANTHER" id="PTHR24421:SF10">
    <property type="entry name" value="NITRATE_NITRITE SENSOR PROTEIN NARQ"/>
    <property type="match status" value="1"/>
</dbReference>
<comment type="caution">
    <text evidence="11">The sequence shown here is derived from an EMBL/GenBank/DDBJ whole genome shotgun (WGS) entry which is preliminary data.</text>
</comment>
<feature type="transmembrane region" description="Helical" evidence="9">
    <location>
        <begin position="244"/>
        <end position="262"/>
    </location>
</feature>
<feature type="domain" description="Histidine kinase" evidence="10">
    <location>
        <begin position="540"/>
        <end position="727"/>
    </location>
</feature>
<dbReference type="RefSeq" id="WP_110838292.1">
    <property type="nucleotide sequence ID" value="NZ_QJVJ01000001.1"/>
</dbReference>
<dbReference type="Proteomes" id="UP000247476">
    <property type="component" value="Unassembled WGS sequence"/>
</dbReference>
<evidence type="ECO:0000256" key="4">
    <source>
        <dbReference type="ARBA" id="ARBA00022679"/>
    </source>
</evidence>
<organism evidence="11 12">
    <name type="scientific">Paenibacillus flagellatus</name>
    <dbReference type="NCBI Taxonomy" id="2211139"/>
    <lineage>
        <taxon>Bacteria</taxon>
        <taxon>Bacillati</taxon>
        <taxon>Bacillota</taxon>
        <taxon>Bacilli</taxon>
        <taxon>Bacillales</taxon>
        <taxon>Paenibacillaceae</taxon>
        <taxon>Paenibacillus</taxon>
    </lineage>
</organism>
<dbReference type="AlphaFoldDB" id="A0A2V5KG67"/>
<keyword evidence="9" id="KW-0472">Membrane</keyword>
<feature type="transmembrane region" description="Helical" evidence="9">
    <location>
        <begin position="64"/>
        <end position="84"/>
    </location>
</feature>
<evidence type="ECO:0000256" key="3">
    <source>
        <dbReference type="ARBA" id="ARBA00022553"/>
    </source>
</evidence>
<evidence type="ECO:0000256" key="1">
    <source>
        <dbReference type="ARBA" id="ARBA00000085"/>
    </source>
</evidence>
<keyword evidence="4" id="KW-0808">Transferase</keyword>
<proteinExistence type="predicted"/>
<feature type="transmembrane region" description="Helical" evidence="9">
    <location>
        <begin position="151"/>
        <end position="169"/>
    </location>
</feature>
<accession>A0A2V5KG67</accession>
<evidence type="ECO:0000313" key="11">
    <source>
        <dbReference type="EMBL" id="PYI57253.1"/>
    </source>
</evidence>
<evidence type="ECO:0000256" key="2">
    <source>
        <dbReference type="ARBA" id="ARBA00012438"/>
    </source>
</evidence>
<keyword evidence="7" id="KW-0067">ATP-binding</keyword>
<evidence type="ECO:0000256" key="5">
    <source>
        <dbReference type="ARBA" id="ARBA00022741"/>
    </source>
</evidence>
<dbReference type="GO" id="GO:0046983">
    <property type="term" value="F:protein dimerization activity"/>
    <property type="evidence" value="ECO:0007669"/>
    <property type="project" value="InterPro"/>
</dbReference>
<evidence type="ECO:0000256" key="6">
    <source>
        <dbReference type="ARBA" id="ARBA00022777"/>
    </source>
</evidence>
<feature type="transmembrane region" description="Helical" evidence="9">
    <location>
        <begin position="274"/>
        <end position="296"/>
    </location>
</feature>
<dbReference type="Pfam" id="PF02518">
    <property type="entry name" value="HATPase_c"/>
    <property type="match status" value="1"/>
</dbReference>
<feature type="transmembrane region" description="Helical" evidence="9">
    <location>
        <begin position="120"/>
        <end position="144"/>
    </location>
</feature>
<dbReference type="CDD" id="cd16917">
    <property type="entry name" value="HATPase_UhpB-NarQ-NarX-like"/>
    <property type="match status" value="1"/>
</dbReference>
<keyword evidence="3" id="KW-0597">Phosphoprotein</keyword>
<dbReference type="InterPro" id="IPR036890">
    <property type="entry name" value="HATPase_C_sf"/>
</dbReference>
<keyword evidence="12" id="KW-1185">Reference proteome</keyword>